<dbReference type="GO" id="GO:0015074">
    <property type="term" value="P:DNA integration"/>
    <property type="evidence" value="ECO:0007669"/>
    <property type="project" value="InterPro"/>
</dbReference>
<dbReference type="InterPro" id="IPR013103">
    <property type="entry name" value="RVT_2"/>
</dbReference>
<dbReference type="InterPro" id="IPR039537">
    <property type="entry name" value="Retrotran_Ty1/copia-like"/>
</dbReference>
<keyword evidence="4" id="KW-0479">Metal-binding</keyword>
<dbReference type="GO" id="GO:0032196">
    <property type="term" value="P:transposition"/>
    <property type="evidence" value="ECO:0007669"/>
    <property type="project" value="UniProtKB-KW"/>
</dbReference>
<comment type="catalytic activity">
    <reaction evidence="9">
        <text>DNA(n) + a 2'-deoxyribonucleoside 5'-triphosphate = DNA(n+1) + diphosphate</text>
        <dbReference type="Rhea" id="RHEA:22508"/>
        <dbReference type="Rhea" id="RHEA-COMP:17339"/>
        <dbReference type="Rhea" id="RHEA-COMP:17340"/>
        <dbReference type="ChEBI" id="CHEBI:33019"/>
        <dbReference type="ChEBI" id="CHEBI:61560"/>
        <dbReference type="ChEBI" id="CHEBI:173112"/>
        <dbReference type="EC" id="2.7.7.7"/>
    </reaction>
</comment>
<evidence type="ECO:0000256" key="7">
    <source>
        <dbReference type="ARBA" id="ARBA00022884"/>
    </source>
</evidence>
<feature type="compositionally biased region" description="Low complexity" evidence="11">
    <location>
        <begin position="309"/>
        <end position="319"/>
    </location>
</feature>
<dbReference type="GO" id="GO:0003964">
    <property type="term" value="F:RNA-directed DNA polymerase activity"/>
    <property type="evidence" value="ECO:0007669"/>
    <property type="project" value="UniProtKB-EC"/>
</dbReference>
<dbReference type="GO" id="GO:0005634">
    <property type="term" value="C:nucleus"/>
    <property type="evidence" value="ECO:0007669"/>
    <property type="project" value="UniProtKB-ARBA"/>
</dbReference>
<dbReference type="OrthoDB" id="2794615at2759"/>
<comment type="caution">
    <text evidence="14">The sequence shown here is derived from an EMBL/GenBank/DDBJ whole genome shotgun (WGS) entry which is preliminary data.</text>
</comment>
<keyword evidence="1" id="KW-0815">Transposition</keyword>
<feature type="compositionally biased region" description="Acidic residues" evidence="11">
    <location>
        <begin position="904"/>
        <end position="913"/>
    </location>
</feature>
<evidence type="ECO:0000256" key="10">
    <source>
        <dbReference type="PROSITE-ProRule" id="PRU00047"/>
    </source>
</evidence>
<keyword evidence="10" id="KW-0862">Zinc</keyword>
<feature type="region of interest" description="Disordered" evidence="11">
    <location>
        <begin position="891"/>
        <end position="968"/>
    </location>
</feature>
<feature type="domain" description="Integrase catalytic" evidence="13">
    <location>
        <begin position="655"/>
        <end position="832"/>
    </location>
</feature>
<evidence type="ECO:0000259" key="13">
    <source>
        <dbReference type="PROSITE" id="PS50994"/>
    </source>
</evidence>
<keyword evidence="5" id="KW-0064">Aspartyl protease</keyword>
<evidence type="ECO:0000256" key="3">
    <source>
        <dbReference type="ARBA" id="ARBA00022670"/>
    </source>
</evidence>
<dbReference type="InterPro" id="IPR057670">
    <property type="entry name" value="SH3_retrovirus"/>
</dbReference>
<dbReference type="Pfam" id="PF25597">
    <property type="entry name" value="SH3_retrovirus"/>
    <property type="match status" value="1"/>
</dbReference>
<keyword evidence="15" id="KW-1185">Reference proteome</keyword>
<dbReference type="SUPFAM" id="SSF57756">
    <property type="entry name" value="Retrovirus zinc finger-like domains"/>
    <property type="match status" value="1"/>
</dbReference>
<evidence type="ECO:0000256" key="5">
    <source>
        <dbReference type="ARBA" id="ARBA00022750"/>
    </source>
</evidence>
<dbReference type="GO" id="GO:0003887">
    <property type="term" value="F:DNA-directed DNA polymerase activity"/>
    <property type="evidence" value="ECO:0007669"/>
    <property type="project" value="UniProtKB-EC"/>
</dbReference>
<dbReference type="InterPro" id="IPR054722">
    <property type="entry name" value="PolX-like_BBD"/>
</dbReference>
<dbReference type="SUPFAM" id="SSF53098">
    <property type="entry name" value="Ribonuclease H-like"/>
    <property type="match status" value="1"/>
</dbReference>
<dbReference type="SMART" id="SM00343">
    <property type="entry name" value="ZnF_C2HC"/>
    <property type="match status" value="1"/>
</dbReference>
<evidence type="ECO:0000313" key="15">
    <source>
        <dbReference type="Proteomes" id="UP000287166"/>
    </source>
</evidence>
<evidence type="ECO:0000256" key="6">
    <source>
        <dbReference type="ARBA" id="ARBA00022801"/>
    </source>
</evidence>
<keyword evidence="3" id="KW-0645">Protease</keyword>
<dbReference type="Pfam" id="PF14223">
    <property type="entry name" value="Retrotran_gag_2"/>
    <property type="match status" value="1"/>
</dbReference>
<feature type="region of interest" description="Disordered" evidence="11">
    <location>
        <begin position="365"/>
        <end position="401"/>
    </location>
</feature>
<dbReference type="InterPro" id="IPR043502">
    <property type="entry name" value="DNA/RNA_pol_sf"/>
</dbReference>
<dbReference type="EMBL" id="BFAD01000016">
    <property type="protein sequence ID" value="GBE89414.1"/>
    <property type="molecule type" value="Genomic_DNA"/>
</dbReference>
<dbReference type="PROSITE" id="PS50994">
    <property type="entry name" value="INTEGRASE"/>
    <property type="match status" value="1"/>
</dbReference>
<dbReference type="InParanoid" id="A0A401H4R8"/>
<evidence type="ECO:0000256" key="8">
    <source>
        <dbReference type="ARBA" id="ARBA00048173"/>
    </source>
</evidence>
<dbReference type="InterPro" id="IPR036397">
    <property type="entry name" value="RNaseH_sf"/>
</dbReference>
<name>A0A401H4R8_9APHY</name>
<dbReference type="Proteomes" id="UP000287166">
    <property type="component" value="Unassembled WGS sequence"/>
</dbReference>
<dbReference type="GO" id="GO:0008270">
    <property type="term" value="F:zinc ion binding"/>
    <property type="evidence" value="ECO:0007669"/>
    <property type="project" value="UniProtKB-KW"/>
</dbReference>
<sequence>MTTLVSLSEYANAFEKLDTTGRNWLMFQHRLEIAVRQKGVWPHFDGSSKKPVAADPNKPTTDETDLIQEWQKKENLALYLLTQKLSDTTVTKYRRRSSVTEIWSAIVSEFTQKSILIRSNLRMQFSNLRYTPGADLHAEFDRIRVKHEELLNLEINISEAEYASLIIAFLPPDLSAFISQISATAKATMLMQQRAAAMSSTTPSTTAVSSQIDLDKEKPLLDAETLMALVLEEWDRRKMLKGAMPKAKDPGVAASAVSTEKLKGGKGKGPRKPVGVCWNCGGKGHKEADCPTPKQGSRDKDKGSKSAEPSKSTSKPTAASAVTLDDVAGAWSAFIPADFSDDSVSSVLDLWSVSDDDLDYSALTEASTDNDEMPDLVSVSNSSASEFDDESASDAQSCDAGDAISHEDGLEVARAHEAARHPVDVLSKMLWVDDWVIEVAVAKDESNEEDAPRVPDIVLALAATKPKSSYPTDLYDSGASHHMSPFREDFLTFHETMPQPLNAANQQDFVATGVGDMIIAVPNSPGPTKMKLTRVLYTPAIAFNLISIGRIDDAGCTVTFGGQRCEIRDRDGHLLGMIPKMKGLYTVVRQHEKPSAYAARHVKKLTVMQLHRLMGHIAPRTARELVTKGLVRGVELVESDEPELCEVCIRAKSTRRPVPKEREGKRATEFGGEVHSDLWGPSRIQTLGGRKYYISFTDDCTRFSTAYLLRQKSEAFMSYKAFEAWVKTHMGVDITVLNTDRGGEYLSDAFVRHLEEQGTEQKLSVHDTHGESGVSERLNRTVAEKGRAMLIAAGLPRFLWGEAVLHAIYLKNRTSTKALNGRTPYEAVTGDLPDLSGIPEWGARIWVHDTATGKMGERAKPGHWVGFDMQSKGHRVYWPDKRSVTVERNVRFGEPHAVSPNSDDGLELEGEEPAGDKPEAELSVSAPDLPVSAPEPASNVLVPSNVPAKPASHQTPAELPHIPQHPVRNRQPTRYVRDIRAGKAESKKLPTGMQVPDEAEKSRSAEASLQGELEEPIGGVAMAAKMADVEGLEPRTIGEAKKRPEWPRWEEAIVEELRTLEAHGTWRLEKAPTGANVVSCRWVFAAKKDAAGNVYRYRARLVARGFSQIPGVDFFDTYAPVAKTASIRVALAFAARHDFEVHQIDVKSAYLHGEFEENEVIYMSLPPGTNLTKEPGMVLRLLRPLYGLRQSARHWHKKLLRALQEFLRMVQCDVDQAVFFRIEGTDLIVIVVHVDDLTIVTSSRALIDEVKAQLRKAFGISDLGEIHWILGFAVERDRTARTLALSQTSYINSIIQRFGFEDLKPLTTPMDPNTTLSSAQSPQTTAEAAAMRDIPYREAVGSLMYASLGTRPDITYAVSFLSRFSDNPGRAHWEAVKRVFRYLSGTKDLKLTYGAQGLDLVGYTDADGSMHEDRKAISGYAFLIDGGAVSWSSKRQEIIALSTTEAEYVAATHAAKEALWLRSLIGQVFQPFSEAVTLYSDNQSAITLSRDNQYHARTKHIDIRFHFIRWIVEEEKLKLIYCPTEDMVADCLTKALPSPKVKHFATALGLC</sequence>
<keyword evidence="6" id="KW-0378">Hydrolase</keyword>
<dbReference type="GO" id="GO:0006508">
    <property type="term" value="P:proteolysis"/>
    <property type="evidence" value="ECO:0007669"/>
    <property type="project" value="UniProtKB-KW"/>
</dbReference>
<dbReference type="GO" id="GO:0003723">
    <property type="term" value="F:RNA binding"/>
    <property type="evidence" value="ECO:0007669"/>
    <property type="project" value="UniProtKB-KW"/>
</dbReference>
<keyword evidence="7" id="KW-0694">RNA-binding</keyword>
<dbReference type="InterPro" id="IPR001584">
    <property type="entry name" value="Integrase_cat-core"/>
</dbReference>
<dbReference type="STRING" id="139825.A0A401H4R8"/>
<dbReference type="InterPro" id="IPR001878">
    <property type="entry name" value="Znf_CCHC"/>
</dbReference>
<evidence type="ECO:0000256" key="2">
    <source>
        <dbReference type="ARBA" id="ARBA00022664"/>
    </source>
</evidence>
<feature type="domain" description="CCHC-type" evidence="12">
    <location>
        <begin position="277"/>
        <end position="291"/>
    </location>
</feature>
<evidence type="ECO:0000256" key="9">
    <source>
        <dbReference type="ARBA" id="ARBA00049244"/>
    </source>
</evidence>
<dbReference type="GO" id="GO:0006397">
    <property type="term" value="P:mRNA processing"/>
    <property type="evidence" value="ECO:0007669"/>
    <property type="project" value="UniProtKB-KW"/>
</dbReference>
<evidence type="ECO:0000256" key="1">
    <source>
        <dbReference type="ARBA" id="ARBA00022578"/>
    </source>
</evidence>
<accession>A0A401H4R8</accession>
<evidence type="ECO:0008006" key="16">
    <source>
        <dbReference type="Google" id="ProtNLM"/>
    </source>
</evidence>
<dbReference type="GO" id="GO:0004190">
    <property type="term" value="F:aspartic-type endopeptidase activity"/>
    <property type="evidence" value="ECO:0007669"/>
    <property type="project" value="UniProtKB-KW"/>
</dbReference>
<dbReference type="PANTHER" id="PTHR42648">
    <property type="entry name" value="TRANSPOSASE, PUTATIVE-RELATED"/>
    <property type="match status" value="1"/>
</dbReference>
<feature type="region of interest" description="Disordered" evidence="11">
    <location>
        <begin position="242"/>
        <end position="319"/>
    </location>
</feature>
<evidence type="ECO:0000256" key="11">
    <source>
        <dbReference type="SAM" id="MobiDB-lite"/>
    </source>
</evidence>
<dbReference type="GeneID" id="38786331"/>
<dbReference type="PROSITE" id="PS50158">
    <property type="entry name" value="ZF_CCHC"/>
    <property type="match status" value="1"/>
</dbReference>
<protein>
    <recommendedName>
        <fullName evidence="16">Retrovirus-related Pol polyprotein from transposon TNT 1-94</fullName>
    </recommendedName>
</protein>
<evidence type="ECO:0000313" key="14">
    <source>
        <dbReference type="EMBL" id="GBE89414.1"/>
    </source>
</evidence>
<organism evidence="14 15">
    <name type="scientific">Sparassis crispa</name>
    <dbReference type="NCBI Taxonomy" id="139825"/>
    <lineage>
        <taxon>Eukaryota</taxon>
        <taxon>Fungi</taxon>
        <taxon>Dikarya</taxon>
        <taxon>Basidiomycota</taxon>
        <taxon>Agaricomycotina</taxon>
        <taxon>Agaricomycetes</taxon>
        <taxon>Polyporales</taxon>
        <taxon>Sparassidaceae</taxon>
        <taxon>Sparassis</taxon>
    </lineage>
</organism>
<gene>
    <name evidence="14" type="ORF">SCP_1600760</name>
</gene>
<comment type="catalytic activity">
    <reaction evidence="8">
        <text>DNA(n) + a 2'-deoxyribonucleoside 5'-triphosphate = DNA(n+1) + diphosphate</text>
        <dbReference type="Rhea" id="RHEA:22508"/>
        <dbReference type="Rhea" id="RHEA-COMP:17339"/>
        <dbReference type="Rhea" id="RHEA-COMP:17340"/>
        <dbReference type="ChEBI" id="CHEBI:33019"/>
        <dbReference type="ChEBI" id="CHEBI:61560"/>
        <dbReference type="ChEBI" id="CHEBI:173112"/>
        <dbReference type="EC" id="2.7.7.49"/>
    </reaction>
</comment>
<dbReference type="InterPro" id="IPR036875">
    <property type="entry name" value="Znf_CCHC_sf"/>
</dbReference>
<dbReference type="RefSeq" id="XP_027620327.1">
    <property type="nucleotide sequence ID" value="XM_027764526.1"/>
</dbReference>
<dbReference type="Pfam" id="PF22936">
    <property type="entry name" value="Pol_BBD"/>
    <property type="match status" value="1"/>
</dbReference>
<dbReference type="PANTHER" id="PTHR42648:SF28">
    <property type="entry name" value="TRANSPOSON-ENCODED PROTEIN WITH RIBONUCLEASE H-LIKE AND RETROVIRUS ZINC FINGER-LIKE DOMAINS"/>
    <property type="match status" value="1"/>
</dbReference>
<evidence type="ECO:0000256" key="4">
    <source>
        <dbReference type="ARBA" id="ARBA00022723"/>
    </source>
</evidence>
<dbReference type="Gene3D" id="3.30.420.10">
    <property type="entry name" value="Ribonuclease H-like superfamily/Ribonuclease H"/>
    <property type="match status" value="1"/>
</dbReference>
<feature type="compositionally biased region" description="Basic and acidic residues" evidence="11">
    <location>
        <begin position="296"/>
        <end position="305"/>
    </location>
</feature>
<dbReference type="CDD" id="cd09272">
    <property type="entry name" value="RNase_HI_RT_Ty1"/>
    <property type="match status" value="1"/>
</dbReference>
<dbReference type="InterPro" id="IPR012337">
    <property type="entry name" value="RNaseH-like_sf"/>
</dbReference>
<keyword evidence="2" id="KW-0507">mRNA processing</keyword>
<reference evidence="14 15" key="1">
    <citation type="journal article" date="2018" name="Sci. Rep.">
        <title>Genome sequence of the cauliflower mushroom Sparassis crispa (Hanabiratake) and its association with beneficial usage.</title>
        <authorList>
            <person name="Kiyama R."/>
            <person name="Furutani Y."/>
            <person name="Kawaguchi K."/>
            <person name="Nakanishi T."/>
        </authorList>
    </citation>
    <scope>NUCLEOTIDE SEQUENCE [LARGE SCALE GENOMIC DNA]</scope>
</reference>
<proteinExistence type="predicted"/>
<dbReference type="SUPFAM" id="SSF56672">
    <property type="entry name" value="DNA/RNA polymerases"/>
    <property type="match status" value="1"/>
</dbReference>
<keyword evidence="10" id="KW-0863">Zinc-finger</keyword>
<feature type="region of interest" description="Disordered" evidence="11">
    <location>
        <begin position="982"/>
        <end position="1003"/>
    </location>
</feature>
<evidence type="ECO:0000259" key="12">
    <source>
        <dbReference type="PROSITE" id="PS50158"/>
    </source>
</evidence>
<dbReference type="Pfam" id="PF07727">
    <property type="entry name" value="RVT_2"/>
    <property type="match status" value="1"/>
</dbReference>